<evidence type="ECO:0000256" key="6">
    <source>
        <dbReference type="ARBA" id="ARBA00022840"/>
    </source>
</evidence>
<feature type="transmembrane region" description="Helical" evidence="9">
    <location>
        <begin position="272"/>
        <end position="295"/>
    </location>
</feature>
<evidence type="ECO:0000256" key="4">
    <source>
        <dbReference type="ARBA" id="ARBA00022692"/>
    </source>
</evidence>
<dbReference type="CDD" id="cd18548">
    <property type="entry name" value="ABC_6TM_Tm287_like"/>
    <property type="match status" value="1"/>
</dbReference>
<evidence type="ECO:0000256" key="9">
    <source>
        <dbReference type="SAM" id="Phobius"/>
    </source>
</evidence>
<dbReference type="STRING" id="526218.Sterm_1884"/>
<dbReference type="SUPFAM" id="SSF90123">
    <property type="entry name" value="ABC transporter transmembrane region"/>
    <property type="match status" value="1"/>
</dbReference>
<dbReference type="GO" id="GO:0016887">
    <property type="term" value="F:ATP hydrolysis activity"/>
    <property type="evidence" value="ECO:0007669"/>
    <property type="project" value="InterPro"/>
</dbReference>
<reference evidence="12 13" key="2">
    <citation type="journal article" date="2010" name="Stand. Genomic Sci.">
        <title>Complete genome sequence of Sebaldella termitidis type strain (NCTC 11300).</title>
        <authorList>
            <person name="Harmon-Smith M."/>
            <person name="Celia L."/>
            <person name="Chertkov O."/>
            <person name="Lapidus A."/>
            <person name="Copeland A."/>
            <person name="Glavina Del Rio T."/>
            <person name="Nolan M."/>
            <person name="Lucas S."/>
            <person name="Tice H."/>
            <person name="Cheng J.F."/>
            <person name="Han C."/>
            <person name="Detter J.C."/>
            <person name="Bruce D."/>
            <person name="Goodwin L."/>
            <person name="Pitluck S."/>
            <person name="Pati A."/>
            <person name="Liolios K."/>
            <person name="Ivanova N."/>
            <person name="Mavromatis K."/>
            <person name="Mikhailova N."/>
            <person name="Chen A."/>
            <person name="Palaniappan K."/>
            <person name="Land M."/>
            <person name="Hauser L."/>
            <person name="Chang Y.J."/>
            <person name="Jeffries C.D."/>
            <person name="Brettin T."/>
            <person name="Goker M."/>
            <person name="Beck B."/>
            <person name="Bristow J."/>
            <person name="Eisen J.A."/>
            <person name="Markowitz V."/>
            <person name="Hugenholtz P."/>
            <person name="Kyrpides N.C."/>
            <person name="Klenk H.P."/>
            <person name="Chen F."/>
        </authorList>
    </citation>
    <scope>NUCLEOTIDE SEQUENCE [LARGE SCALE GENOMIC DNA]</scope>
    <source>
        <strain evidence="13">ATCC 33386 / NCTC 11300</strain>
    </source>
</reference>
<evidence type="ECO:0000259" key="11">
    <source>
        <dbReference type="PROSITE" id="PS50929"/>
    </source>
</evidence>
<name>D1AJ53_SEBTE</name>
<dbReference type="PROSITE" id="PS50893">
    <property type="entry name" value="ABC_TRANSPORTER_2"/>
    <property type="match status" value="1"/>
</dbReference>
<dbReference type="AlphaFoldDB" id="D1AJ53"/>
<dbReference type="KEGG" id="str:Sterm_1884"/>
<feature type="transmembrane region" description="Helical" evidence="9">
    <location>
        <begin position="133"/>
        <end position="151"/>
    </location>
</feature>
<feature type="transmembrane region" description="Helical" evidence="9">
    <location>
        <begin position="157"/>
        <end position="178"/>
    </location>
</feature>
<comment type="subcellular location">
    <subcellularLocation>
        <location evidence="1">Cell membrane</location>
        <topology evidence="1">Multi-pass membrane protein</topology>
    </subcellularLocation>
</comment>
<evidence type="ECO:0000259" key="10">
    <source>
        <dbReference type="PROSITE" id="PS50893"/>
    </source>
</evidence>
<evidence type="ECO:0000256" key="1">
    <source>
        <dbReference type="ARBA" id="ARBA00004651"/>
    </source>
</evidence>
<feature type="domain" description="ABC transmembrane type-1" evidence="11">
    <location>
        <begin position="16"/>
        <end position="298"/>
    </location>
</feature>
<evidence type="ECO:0000313" key="12">
    <source>
        <dbReference type="EMBL" id="ACZ08741.1"/>
    </source>
</evidence>
<dbReference type="GO" id="GO:0005886">
    <property type="term" value="C:plasma membrane"/>
    <property type="evidence" value="ECO:0007669"/>
    <property type="project" value="UniProtKB-SubCell"/>
</dbReference>
<dbReference type="Gene3D" id="1.20.1560.10">
    <property type="entry name" value="ABC transporter type 1, transmembrane domain"/>
    <property type="match status" value="1"/>
</dbReference>
<dbReference type="InterPro" id="IPR003439">
    <property type="entry name" value="ABC_transporter-like_ATP-bd"/>
</dbReference>
<dbReference type="SUPFAM" id="SSF52540">
    <property type="entry name" value="P-loop containing nucleoside triphosphate hydrolases"/>
    <property type="match status" value="1"/>
</dbReference>
<dbReference type="PANTHER" id="PTHR43394">
    <property type="entry name" value="ATP-DEPENDENT PERMEASE MDL1, MITOCHONDRIAL"/>
    <property type="match status" value="1"/>
</dbReference>
<protein>
    <submittedName>
        <fullName evidence="12">ABC transporter related protein</fullName>
    </submittedName>
</protein>
<evidence type="ECO:0000256" key="3">
    <source>
        <dbReference type="ARBA" id="ARBA00022475"/>
    </source>
</evidence>
<sequence>MKELLKYIKPYKKEILLAVSLVFLEVIAEVTMPKLMSKIVNIYLPEKNMNKIIQMGLIMILITVISSAGGILSTWFASKVSQWFCADVKEAAYKKIMGFSAGNIDHFTTPSLITRLTSDINTLQTIIQTFLRLVVRAPILFLGSIFFAVTINKELTMVFVVIFPILVIALAVIIIKSIPMFSQIQLRLDKLNGILRESLIGARVIRAFVREDYENEKFQGANKEYMDISVKANRRTGLVMPVMMFLINTAIIMILWIGGNGVYKGSIQVGDIIAFITYSFQILFSLLLVAFLLMMTSRAKVSGTRLNEILTREESINSTDKSSEYTELQNGIEFEKVYFSYKKDDKESLKDINFYIKSGESVGIIGSTGSGKTTVISLLMRYYDVSKGSIKFDGTDIREIPLERLRGSIGLVRQQDTLLAGTIEENIRFGNEKANFEDIKKAAGAAQAEEFIEKMPEKYQTRIGQKGAGLSGGQKQRIYIARALIKKPSVLLLDDSSSALDMKTEARLQNELNHLDFKCTKIIVAQRISSVRELDKIIVLEKGKIAGIGTHDELLHSNTVYREIYDSQIETGKGENNE</sequence>
<dbReference type="InterPro" id="IPR036640">
    <property type="entry name" value="ABC1_TM_sf"/>
</dbReference>
<dbReference type="HOGENOM" id="CLU_000604_84_3_0"/>
<dbReference type="InterPro" id="IPR039421">
    <property type="entry name" value="Type_1_exporter"/>
</dbReference>
<feature type="domain" description="ABC transporter" evidence="10">
    <location>
        <begin position="332"/>
        <end position="567"/>
    </location>
</feature>
<gene>
    <name evidence="12" type="ordered locus">Sterm_1884</name>
</gene>
<dbReference type="GO" id="GO:0005524">
    <property type="term" value="F:ATP binding"/>
    <property type="evidence" value="ECO:0007669"/>
    <property type="project" value="UniProtKB-KW"/>
</dbReference>
<keyword evidence="8 9" id="KW-0472">Membrane</keyword>
<evidence type="ECO:0000256" key="5">
    <source>
        <dbReference type="ARBA" id="ARBA00022741"/>
    </source>
</evidence>
<dbReference type="InterPro" id="IPR027417">
    <property type="entry name" value="P-loop_NTPase"/>
</dbReference>
<evidence type="ECO:0000256" key="8">
    <source>
        <dbReference type="ARBA" id="ARBA00023136"/>
    </source>
</evidence>
<feature type="transmembrane region" description="Helical" evidence="9">
    <location>
        <begin position="238"/>
        <end position="257"/>
    </location>
</feature>
<keyword evidence="7 9" id="KW-1133">Transmembrane helix</keyword>
<feature type="transmembrane region" description="Helical" evidence="9">
    <location>
        <begin position="52"/>
        <end position="72"/>
    </location>
</feature>
<accession>D1AJ53</accession>
<reference evidence="13" key="1">
    <citation type="submission" date="2009-09" db="EMBL/GenBank/DDBJ databases">
        <title>The complete chromosome of Sebaldella termitidis ATCC 33386.</title>
        <authorList>
            <consortium name="US DOE Joint Genome Institute (JGI-PGF)"/>
            <person name="Lucas S."/>
            <person name="Copeland A."/>
            <person name="Lapidus A."/>
            <person name="Glavina del Rio T."/>
            <person name="Dalin E."/>
            <person name="Tice H."/>
            <person name="Bruce D."/>
            <person name="Goodwin L."/>
            <person name="Pitluck S."/>
            <person name="Kyrpides N."/>
            <person name="Mavromatis K."/>
            <person name="Ivanova N."/>
            <person name="Mikhailova N."/>
            <person name="Sims D."/>
            <person name="Meincke L."/>
            <person name="Brettin T."/>
            <person name="Detter J.C."/>
            <person name="Han C."/>
            <person name="Larimer F."/>
            <person name="Land M."/>
            <person name="Hauser L."/>
            <person name="Markowitz V."/>
            <person name="Cheng J.F."/>
            <person name="Hugenholtz P."/>
            <person name="Woyke T."/>
            <person name="Wu D."/>
            <person name="Eisen J.A."/>
        </authorList>
    </citation>
    <scope>NUCLEOTIDE SEQUENCE [LARGE SCALE GENOMIC DNA]</scope>
    <source>
        <strain evidence="13">ATCC 33386 / NCTC 11300</strain>
    </source>
</reference>
<dbReference type="GO" id="GO:0015421">
    <property type="term" value="F:ABC-type oligopeptide transporter activity"/>
    <property type="evidence" value="ECO:0007669"/>
    <property type="project" value="TreeGrafter"/>
</dbReference>
<keyword evidence="6" id="KW-0067">ATP-binding</keyword>
<dbReference type="Gene3D" id="3.40.50.300">
    <property type="entry name" value="P-loop containing nucleotide triphosphate hydrolases"/>
    <property type="match status" value="1"/>
</dbReference>
<dbReference type="InterPro" id="IPR003593">
    <property type="entry name" value="AAA+_ATPase"/>
</dbReference>
<keyword evidence="4 9" id="KW-0812">Transmembrane</keyword>
<dbReference type="PROSITE" id="PS50929">
    <property type="entry name" value="ABC_TM1F"/>
    <property type="match status" value="1"/>
</dbReference>
<dbReference type="EMBL" id="CP001739">
    <property type="protein sequence ID" value="ACZ08741.1"/>
    <property type="molecule type" value="Genomic_DNA"/>
</dbReference>
<dbReference type="eggNOG" id="COG1132">
    <property type="taxonomic scope" value="Bacteria"/>
</dbReference>
<evidence type="ECO:0000256" key="7">
    <source>
        <dbReference type="ARBA" id="ARBA00022989"/>
    </source>
</evidence>
<evidence type="ECO:0000313" key="13">
    <source>
        <dbReference type="Proteomes" id="UP000000845"/>
    </source>
</evidence>
<keyword evidence="2" id="KW-0813">Transport</keyword>
<keyword evidence="13" id="KW-1185">Reference proteome</keyword>
<dbReference type="SMART" id="SM00382">
    <property type="entry name" value="AAA"/>
    <property type="match status" value="1"/>
</dbReference>
<dbReference type="Pfam" id="PF00664">
    <property type="entry name" value="ABC_membrane"/>
    <property type="match status" value="1"/>
</dbReference>
<organism evidence="12 13">
    <name type="scientific">Sebaldella termitidis (strain ATCC 33386 / NCTC 11300)</name>
    <dbReference type="NCBI Taxonomy" id="526218"/>
    <lineage>
        <taxon>Bacteria</taxon>
        <taxon>Fusobacteriati</taxon>
        <taxon>Fusobacteriota</taxon>
        <taxon>Fusobacteriia</taxon>
        <taxon>Fusobacteriales</taxon>
        <taxon>Leptotrichiaceae</taxon>
        <taxon>Sebaldella</taxon>
    </lineage>
</organism>
<keyword evidence="5" id="KW-0547">Nucleotide-binding</keyword>
<evidence type="ECO:0000256" key="2">
    <source>
        <dbReference type="ARBA" id="ARBA00022448"/>
    </source>
</evidence>
<dbReference type="PANTHER" id="PTHR43394:SF1">
    <property type="entry name" value="ATP-BINDING CASSETTE SUB-FAMILY B MEMBER 10, MITOCHONDRIAL"/>
    <property type="match status" value="1"/>
</dbReference>
<dbReference type="Pfam" id="PF00005">
    <property type="entry name" value="ABC_tran"/>
    <property type="match status" value="1"/>
</dbReference>
<dbReference type="Proteomes" id="UP000000845">
    <property type="component" value="Chromosome"/>
</dbReference>
<dbReference type="InterPro" id="IPR011527">
    <property type="entry name" value="ABC1_TM_dom"/>
</dbReference>
<proteinExistence type="predicted"/>
<keyword evidence="3" id="KW-1003">Cell membrane</keyword>
<dbReference type="FunFam" id="3.40.50.300:FF:000221">
    <property type="entry name" value="Multidrug ABC transporter ATP-binding protein"/>
    <property type="match status" value="1"/>
</dbReference>